<dbReference type="GO" id="GO:0030424">
    <property type="term" value="C:axon"/>
    <property type="evidence" value="ECO:0007669"/>
    <property type="project" value="TreeGrafter"/>
</dbReference>
<feature type="transmembrane region" description="Helical" evidence="21">
    <location>
        <begin position="898"/>
        <end position="917"/>
    </location>
</feature>
<dbReference type="SMART" id="SM00237">
    <property type="entry name" value="Calx_beta"/>
    <property type="match status" value="2"/>
</dbReference>
<reference evidence="23" key="3">
    <citation type="submission" date="2025-09" db="UniProtKB">
        <authorList>
            <consortium name="Ensembl"/>
        </authorList>
    </citation>
    <scope>IDENTIFICATION</scope>
</reference>
<dbReference type="GO" id="GO:0007154">
    <property type="term" value="P:cell communication"/>
    <property type="evidence" value="ECO:0007669"/>
    <property type="project" value="InterPro"/>
</dbReference>
<protein>
    <submittedName>
        <fullName evidence="23">Solute carrier family 8 member 4a</fullName>
    </submittedName>
</protein>
<feature type="transmembrane region" description="Helical" evidence="21">
    <location>
        <begin position="236"/>
        <end position="255"/>
    </location>
</feature>
<evidence type="ECO:0000256" key="2">
    <source>
        <dbReference type="ARBA" id="ARBA00007489"/>
    </source>
</evidence>
<sequence length="926" mass="101824">MCRYLTGLVNISDSIISSPCLFISLLLVLLPGVAHLSDGSPSYDEPSSSPGNCSSEDNCSEGVVLPMWNPQNPAVGDKVARAIVYFAALIYMFLGMSIIADRFMSSIEVITSQEKEITIKKPNGETTTTTVRIWNETVSNLTLMALGSSAPEILLSVIEVVGHNFEAGALGPSTIVGSAAFNMFIIIAICVYVVPESETRKIKHLRVFFVTAAWSVFAYIWLYLILSVFSPGEVEIWEAVLTFLFFPLCVLQAWIADRRLLFYKYVHRRYRADKSRGIIIESEGDAMFTKMDLEMDGQGANSHTHTKEALDGMLEGVEEGGGMSPEQDQEEEARREMARTLKELKQRHPEKDMEQLIEMANYQVLVQQQKSRAFYRIQATRMMIGAGNILKKHAADQARKVVSCHEASGQEEDPNTIYLQFEPSHYQCFENCGSLKLSVSRHGGEAGCTVKVRGKTGVGSSGNDATATPGETTKEFTVGVIDDDIFEEDEHFYVRLSNPRIVHRAEVSILEPSSITSSNSTVGLSSHGPPKATLGNAPIATVTIYDDDHAGIFTFESKSTRVSESIGNMQVKVHRTSGARGKVAVPYHTVEGTAKAGEDYEEVSGKLEFQNDETIPQLKKILSGEDNFHGHGFIQHIQPEQLQLCIKKRAVNVKCGIMFQLCCIGIAFCNLECVIIGLSHELTTSVIKISREHVIKAKLQEVRGSISWIRDDDEEESGEERLPSCFDYIMHFLTVFWKVLFAFVPPTEYWNGWACFFVSISLIGVLTAVTGDLASHFGCTVGLKDSVTAVVFVALGTSVPDTFASKVAAIQDQYADASIGNVTGSNAVNVFLGIGVAWTIAATYWQTKGKAFEVNPGSLAFSVTLFTVMALVCVLVLLYRRRPSVSGGELGGPRTAKLLTVFLFLSLWLIYILLASLEAYCHVPGF</sequence>
<evidence type="ECO:0000256" key="15">
    <source>
        <dbReference type="ARBA" id="ARBA00023065"/>
    </source>
</evidence>
<evidence type="ECO:0000256" key="8">
    <source>
        <dbReference type="ARBA" id="ARBA00022723"/>
    </source>
</evidence>
<evidence type="ECO:0000256" key="9">
    <source>
        <dbReference type="ARBA" id="ARBA00022729"/>
    </source>
</evidence>
<dbReference type="GO" id="GO:0098794">
    <property type="term" value="C:postsynapse"/>
    <property type="evidence" value="ECO:0007669"/>
    <property type="project" value="TreeGrafter"/>
</dbReference>
<keyword evidence="9" id="KW-0732">Signal</keyword>
<keyword evidence="13 21" id="KW-1133">Transmembrane helix</keyword>
<keyword evidence="24" id="KW-1185">Reference proteome</keyword>
<keyword evidence="14" id="KW-0915">Sodium</keyword>
<dbReference type="FunFam" id="1.20.1420.30:FF:000003">
    <property type="entry name" value="sodium/calcium exchanger 1 isoform X1"/>
    <property type="match status" value="1"/>
</dbReference>
<feature type="transmembrane region" description="Helical" evidence="21">
    <location>
        <begin position="207"/>
        <end position="230"/>
    </location>
</feature>
<evidence type="ECO:0000256" key="19">
    <source>
        <dbReference type="ARBA" id="ARBA00033667"/>
    </source>
</evidence>
<dbReference type="InterPro" id="IPR032452">
    <property type="entry name" value="Na_Ca_Ex_C-exten"/>
</dbReference>
<keyword evidence="17" id="KW-0325">Glycoprotein</keyword>
<evidence type="ECO:0000256" key="18">
    <source>
        <dbReference type="ARBA" id="ARBA00023201"/>
    </source>
</evidence>
<keyword evidence="16 21" id="KW-0472">Membrane</keyword>
<comment type="catalytic activity">
    <reaction evidence="19">
        <text>Ca(2+)(in) + 3 Na(+)(out) = Ca(2+)(out) + 3 Na(+)(in)</text>
        <dbReference type="Rhea" id="RHEA:69955"/>
        <dbReference type="ChEBI" id="CHEBI:29101"/>
        <dbReference type="ChEBI" id="CHEBI:29108"/>
    </reaction>
</comment>
<dbReference type="PRINTS" id="PR01259">
    <property type="entry name" value="NACAEXCHNGR"/>
</dbReference>
<dbReference type="Pfam" id="PF16494">
    <property type="entry name" value="Na_Ca_ex_C"/>
    <property type="match status" value="1"/>
</dbReference>
<dbReference type="GO" id="GO:0042383">
    <property type="term" value="C:sarcolemma"/>
    <property type="evidence" value="ECO:0007669"/>
    <property type="project" value="TreeGrafter"/>
</dbReference>
<keyword evidence="6" id="KW-0109">Calcium transport</keyword>
<keyword evidence="10" id="KW-0677">Repeat</keyword>
<proteinExistence type="inferred from homology"/>
<dbReference type="InterPro" id="IPR044880">
    <property type="entry name" value="NCX_ion-bd_dom_sf"/>
</dbReference>
<keyword evidence="3" id="KW-0813">Transport</keyword>
<evidence type="ECO:0000256" key="6">
    <source>
        <dbReference type="ARBA" id="ARBA00022568"/>
    </source>
</evidence>
<feature type="domain" description="Calx-beta" evidence="22">
    <location>
        <begin position="540"/>
        <end position="638"/>
    </location>
</feature>
<dbReference type="GeneTree" id="ENSGT00940000164137"/>
<feature type="transmembrane region" description="Helical" evidence="21">
    <location>
        <begin position="174"/>
        <end position="195"/>
    </location>
</feature>
<evidence type="ECO:0000256" key="16">
    <source>
        <dbReference type="ARBA" id="ARBA00023136"/>
    </source>
</evidence>
<evidence type="ECO:0000256" key="13">
    <source>
        <dbReference type="ARBA" id="ARBA00022989"/>
    </source>
</evidence>
<dbReference type="PANTHER" id="PTHR11878">
    <property type="entry name" value="SODIUM/CALCIUM EXCHANGER"/>
    <property type="match status" value="1"/>
</dbReference>
<evidence type="ECO:0000313" key="23">
    <source>
        <dbReference type="Ensembl" id="ENSNFUP00015024030.1"/>
    </source>
</evidence>
<dbReference type="Proteomes" id="UP000694548">
    <property type="component" value="Chromosome sgr11"/>
</dbReference>
<evidence type="ECO:0000256" key="4">
    <source>
        <dbReference type="ARBA" id="ARBA00022449"/>
    </source>
</evidence>
<reference evidence="23" key="1">
    <citation type="submission" date="2014-08" db="EMBL/GenBank/DDBJ databases">
        <authorList>
            <person name="Senf B."/>
            <person name="Petzold A."/>
            <person name="Downie B.R."/>
            <person name="Koch P."/>
            <person name="Platzer M."/>
        </authorList>
    </citation>
    <scope>NUCLEOTIDE SEQUENCE [LARGE SCALE GENOMIC DNA]</scope>
    <source>
        <strain evidence="23">GRZ</strain>
    </source>
</reference>
<dbReference type="GO" id="GO:0005516">
    <property type="term" value="F:calmodulin binding"/>
    <property type="evidence" value="ECO:0007669"/>
    <property type="project" value="UniProtKB-KW"/>
</dbReference>
<keyword evidence="18" id="KW-0739">Sodium transport</keyword>
<keyword evidence="8" id="KW-0479">Metal-binding</keyword>
<evidence type="ECO:0000256" key="10">
    <source>
        <dbReference type="ARBA" id="ARBA00022737"/>
    </source>
</evidence>
<feature type="domain" description="Calx-beta" evidence="22">
    <location>
        <begin position="407"/>
        <end position="497"/>
    </location>
</feature>
<evidence type="ECO:0000256" key="12">
    <source>
        <dbReference type="ARBA" id="ARBA00022860"/>
    </source>
</evidence>
<dbReference type="GO" id="GO:0046872">
    <property type="term" value="F:metal ion binding"/>
    <property type="evidence" value="ECO:0007669"/>
    <property type="project" value="UniProtKB-KW"/>
</dbReference>
<evidence type="ECO:0000256" key="17">
    <source>
        <dbReference type="ARBA" id="ARBA00023180"/>
    </source>
</evidence>
<evidence type="ECO:0000256" key="3">
    <source>
        <dbReference type="ARBA" id="ARBA00022448"/>
    </source>
</evidence>
<keyword evidence="5" id="KW-1003">Cell membrane</keyword>
<dbReference type="Pfam" id="PF03160">
    <property type="entry name" value="Calx-beta"/>
    <property type="match status" value="2"/>
</dbReference>
<organism evidence="23 24">
    <name type="scientific">Nothobranchius furzeri</name>
    <name type="common">Turquoise killifish</name>
    <dbReference type="NCBI Taxonomy" id="105023"/>
    <lineage>
        <taxon>Eukaryota</taxon>
        <taxon>Metazoa</taxon>
        <taxon>Chordata</taxon>
        <taxon>Craniata</taxon>
        <taxon>Vertebrata</taxon>
        <taxon>Euteleostomi</taxon>
        <taxon>Actinopterygii</taxon>
        <taxon>Neopterygii</taxon>
        <taxon>Teleostei</taxon>
        <taxon>Neoteleostei</taxon>
        <taxon>Acanthomorphata</taxon>
        <taxon>Ovalentaria</taxon>
        <taxon>Atherinomorphae</taxon>
        <taxon>Cyprinodontiformes</taxon>
        <taxon>Nothobranchiidae</taxon>
        <taxon>Nothobranchius</taxon>
    </lineage>
</organism>
<dbReference type="Gene3D" id="2.60.40.2030">
    <property type="match status" value="2"/>
</dbReference>
<feature type="region of interest" description="Disordered" evidence="20">
    <location>
        <begin position="316"/>
        <end position="335"/>
    </location>
</feature>
<feature type="transmembrane region" description="Helical" evidence="21">
    <location>
        <begin position="827"/>
        <end position="847"/>
    </location>
</feature>
<feature type="transmembrane region" description="Helical" evidence="21">
    <location>
        <begin position="859"/>
        <end position="878"/>
    </location>
</feature>
<evidence type="ECO:0000256" key="7">
    <source>
        <dbReference type="ARBA" id="ARBA00022692"/>
    </source>
</evidence>
<feature type="transmembrane region" description="Helical" evidence="21">
    <location>
        <begin position="750"/>
        <end position="769"/>
    </location>
</feature>
<dbReference type="InterPro" id="IPR051171">
    <property type="entry name" value="CaCA"/>
</dbReference>
<evidence type="ECO:0000256" key="11">
    <source>
        <dbReference type="ARBA" id="ARBA00022837"/>
    </source>
</evidence>
<accession>A0A8C6LQU2</accession>
<dbReference type="Pfam" id="PF01699">
    <property type="entry name" value="Na_Ca_ex"/>
    <property type="match status" value="2"/>
</dbReference>
<keyword evidence="15" id="KW-0406">Ion transport</keyword>
<evidence type="ECO:0000256" key="14">
    <source>
        <dbReference type="ARBA" id="ARBA00023053"/>
    </source>
</evidence>
<feature type="transmembrane region" description="Helical" evidence="21">
    <location>
        <begin position="82"/>
        <end position="100"/>
    </location>
</feature>
<dbReference type="InterPro" id="IPR003644">
    <property type="entry name" value="Calx_beta"/>
</dbReference>
<keyword evidence="4" id="KW-0050">Antiport</keyword>
<dbReference type="Ensembl" id="ENSNFUT00015025124.1">
    <property type="protein sequence ID" value="ENSNFUP00015024030.1"/>
    <property type="gene ID" value="ENSNFUG00015011588.1"/>
</dbReference>
<evidence type="ECO:0000313" key="24">
    <source>
        <dbReference type="Proteomes" id="UP000694548"/>
    </source>
</evidence>
<feature type="transmembrane region" description="Helical" evidence="21">
    <location>
        <begin position="725"/>
        <end position="744"/>
    </location>
</feature>
<reference evidence="23" key="2">
    <citation type="submission" date="2025-08" db="UniProtKB">
        <authorList>
            <consortium name="Ensembl"/>
        </authorList>
    </citation>
    <scope>IDENTIFICATION</scope>
</reference>
<evidence type="ECO:0000256" key="20">
    <source>
        <dbReference type="SAM" id="MobiDB-lite"/>
    </source>
</evidence>
<dbReference type="FunFam" id="1.20.1420.30:FF:000001">
    <property type="entry name" value="sodium/calcium exchanger 1 isoform X1"/>
    <property type="match status" value="1"/>
</dbReference>
<evidence type="ECO:0000256" key="21">
    <source>
        <dbReference type="SAM" id="Phobius"/>
    </source>
</evidence>
<evidence type="ECO:0000256" key="1">
    <source>
        <dbReference type="ARBA" id="ARBA00004651"/>
    </source>
</evidence>
<comment type="subcellular location">
    <subcellularLocation>
        <location evidence="1">Cell membrane</location>
        <topology evidence="1">Multi-pass membrane protein</topology>
    </subcellularLocation>
</comment>
<dbReference type="InterPro" id="IPR004837">
    <property type="entry name" value="NaCa_Exmemb"/>
</dbReference>
<dbReference type="Gene3D" id="1.20.1420.30">
    <property type="entry name" value="NCX, central ion-binding region"/>
    <property type="match status" value="2"/>
</dbReference>
<keyword evidence="11" id="KW-0106">Calcium</keyword>
<dbReference type="AlphaFoldDB" id="A0A8C6LQU2"/>
<comment type="similarity">
    <text evidence="2">Belongs to the Ca(2+):cation antiporter (CaCA) (TC 2.A.19) family. SLC8 subfamily.</text>
</comment>
<evidence type="ECO:0000259" key="22">
    <source>
        <dbReference type="SMART" id="SM00237"/>
    </source>
</evidence>
<dbReference type="SUPFAM" id="SSF141072">
    <property type="entry name" value="CalX-like"/>
    <property type="match status" value="2"/>
</dbReference>
<dbReference type="InterPro" id="IPR004836">
    <property type="entry name" value="Na_Ca_Ex"/>
</dbReference>
<dbReference type="NCBIfam" id="TIGR00845">
    <property type="entry name" value="caca"/>
    <property type="match status" value="1"/>
</dbReference>
<dbReference type="GO" id="GO:0005432">
    <property type="term" value="F:calcium:sodium antiporter activity"/>
    <property type="evidence" value="ECO:0007669"/>
    <property type="project" value="InterPro"/>
</dbReference>
<dbReference type="InterPro" id="IPR038081">
    <property type="entry name" value="CalX-like_sf"/>
</dbReference>
<dbReference type="GO" id="GO:0098703">
    <property type="term" value="P:calcium ion import across plasma membrane"/>
    <property type="evidence" value="ECO:0007669"/>
    <property type="project" value="TreeGrafter"/>
</dbReference>
<keyword evidence="7 21" id="KW-0812">Transmembrane</keyword>
<gene>
    <name evidence="23" type="primary">slc8a4a</name>
</gene>
<evidence type="ECO:0000256" key="5">
    <source>
        <dbReference type="ARBA" id="ARBA00022475"/>
    </source>
</evidence>
<name>A0A8C6LQU2_NOTFU</name>
<keyword evidence="12" id="KW-0112">Calmodulin-binding</keyword>
<dbReference type="PANTHER" id="PTHR11878:SF73">
    <property type="entry name" value="NCX4A"/>
    <property type="match status" value="1"/>
</dbReference>